<evidence type="ECO:0000256" key="1">
    <source>
        <dbReference type="SAM" id="MobiDB-lite"/>
    </source>
</evidence>
<evidence type="ECO:0000313" key="2">
    <source>
        <dbReference type="EMBL" id="UQC77410.1"/>
    </source>
</evidence>
<dbReference type="RefSeq" id="XP_049139049.1">
    <property type="nucleotide sequence ID" value="XM_049281906.1"/>
</dbReference>
<gene>
    <name evidence="2" type="ORF">CLUP02_02878</name>
</gene>
<organism evidence="2 3">
    <name type="scientific">Colletotrichum lupini</name>
    <dbReference type="NCBI Taxonomy" id="145971"/>
    <lineage>
        <taxon>Eukaryota</taxon>
        <taxon>Fungi</taxon>
        <taxon>Dikarya</taxon>
        <taxon>Ascomycota</taxon>
        <taxon>Pezizomycotina</taxon>
        <taxon>Sordariomycetes</taxon>
        <taxon>Hypocreomycetidae</taxon>
        <taxon>Glomerellales</taxon>
        <taxon>Glomerellaceae</taxon>
        <taxon>Colletotrichum</taxon>
        <taxon>Colletotrichum acutatum species complex</taxon>
    </lineage>
</organism>
<feature type="region of interest" description="Disordered" evidence="1">
    <location>
        <begin position="239"/>
        <end position="275"/>
    </location>
</feature>
<keyword evidence="3" id="KW-1185">Reference proteome</keyword>
<accession>A0A9Q8SI61</accession>
<dbReference type="EMBL" id="CP019474">
    <property type="protein sequence ID" value="UQC77410.1"/>
    <property type="molecule type" value="Genomic_DNA"/>
</dbReference>
<dbReference type="AlphaFoldDB" id="A0A9Q8SI61"/>
<dbReference type="Proteomes" id="UP000830671">
    <property type="component" value="Chromosome 2"/>
</dbReference>
<dbReference type="GeneID" id="73336916"/>
<name>A0A9Q8SI61_9PEZI</name>
<reference evidence="2" key="1">
    <citation type="journal article" date="2021" name="Mol. Plant Microbe Interact.">
        <title>Complete Genome Sequence of the Plant-Pathogenic Fungus Colletotrichum lupini.</title>
        <authorList>
            <person name="Baroncelli R."/>
            <person name="Pensec F."/>
            <person name="Da Lio D."/>
            <person name="Boufleur T."/>
            <person name="Vicente I."/>
            <person name="Sarrocco S."/>
            <person name="Picot A."/>
            <person name="Baraldi E."/>
            <person name="Sukno S."/>
            <person name="Thon M."/>
            <person name="Le Floch G."/>
        </authorList>
    </citation>
    <scope>NUCLEOTIDE SEQUENCE</scope>
    <source>
        <strain evidence="2">IMI 504893</strain>
    </source>
</reference>
<dbReference type="KEGG" id="clup:CLUP02_02878"/>
<proteinExistence type="predicted"/>
<protein>
    <submittedName>
        <fullName evidence="2">Uncharacterized protein</fullName>
    </submittedName>
</protein>
<sequence length="275" mass="30877">MSGSGDAKLCGYVHISVEDGKTWRQGEHMGRPPSCFRQNECNSGVKVGPHCSLDVRDALTALLSFSFPLSQVLQFKWFKYPDQQAKSLLGLPLELFSAAKTVQAPNDRDCGPLQTTPVRQISRCYEEDRCRNPFAMSNDSNLGELIDGRNRAQNGDHRRLQAEISNTDRGRQMIREIHEGDFATGLKRQRKYEDPEDPEDPEDRLLRKFGLKADYTGGSMNEPNLGSEISLPCTDCKSLRHPQTTNAQQRDRGIVSPRQTEVVVRTNSDVRPEAG</sequence>
<evidence type="ECO:0000313" key="3">
    <source>
        <dbReference type="Proteomes" id="UP000830671"/>
    </source>
</evidence>